<dbReference type="CDD" id="cd06587">
    <property type="entry name" value="VOC"/>
    <property type="match status" value="1"/>
</dbReference>
<gene>
    <name evidence="1" type="ORF">F0P96_14920</name>
</gene>
<protein>
    <submittedName>
        <fullName evidence="1">VOC family protein</fullName>
    </submittedName>
</protein>
<dbReference type="PROSITE" id="PS51819">
    <property type="entry name" value="VOC"/>
    <property type="match status" value="1"/>
</dbReference>
<dbReference type="InterPro" id="IPR058998">
    <property type="entry name" value="YycE-like_N"/>
</dbReference>
<sequence length="133" mass="14912">MLVAPFPTLRVARPTNDLAALLPFYRDGLGFAVIGQFENHAGFDGLMLGHPRAPYHLEFTCQAGHDAGRAPSNEHLLVFYFPDAAEWRAAVQRMQDCGFSPVAAHNPYWDQHGRTFEDPDGYRVVLQQASWNV</sequence>
<dbReference type="Pfam" id="PF22658">
    <property type="entry name" value="YycE-like_N"/>
    <property type="match status" value="1"/>
</dbReference>
<evidence type="ECO:0000313" key="2">
    <source>
        <dbReference type="Proteomes" id="UP000326380"/>
    </source>
</evidence>
<evidence type="ECO:0000313" key="1">
    <source>
        <dbReference type="EMBL" id="KAA9331528.1"/>
    </source>
</evidence>
<accession>A0A7L5A2L2</accession>
<dbReference type="SUPFAM" id="SSF54593">
    <property type="entry name" value="Glyoxalase/Bleomycin resistance protein/Dihydroxybiphenyl dioxygenase"/>
    <property type="match status" value="1"/>
</dbReference>
<dbReference type="InterPro" id="IPR029068">
    <property type="entry name" value="Glyas_Bleomycin-R_OHBP_Dase"/>
</dbReference>
<dbReference type="AlphaFoldDB" id="A0A7L5A2L2"/>
<dbReference type="Pfam" id="PF22659">
    <property type="entry name" value="YycE-like_C"/>
    <property type="match status" value="1"/>
</dbReference>
<name>A0A7L5A2L2_9BACT</name>
<dbReference type="Gene3D" id="3.10.180.10">
    <property type="entry name" value="2,3-Dihydroxybiphenyl 1,2-Dioxygenase, domain 1"/>
    <property type="match status" value="1"/>
</dbReference>
<dbReference type="InterPro" id="IPR037523">
    <property type="entry name" value="VOC_core"/>
</dbReference>
<dbReference type="InterPro" id="IPR058997">
    <property type="entry name" value="YycE-like_C"/>
</dbReference>
<dbReference type="Proteomes" id="UP000326380">
    <property type="component" value="Unassembled WGS sequence"/>
</dbReference>
<dbReference type="EMBL" id="VTWU01000005">
    <property type="protein sequence ID" value="KAA9331528.1"/>
    <property type="molecule type" value="Genomic_DNA"/>
</dbReference>
<keyword evidence="2" id="KW-1185">Reference proteome</keyword>
<reference evidence="1 2" key="1">
    <citation type="submission" date="2019-09" db="EMBL/GenBank/DDBJ databases">
        <title>Genome sequence of Hymenobacter sp. M3.</title>
        <authorList>
            <person name="Srinivasan S."/>
        </authorList>
    </citation>
    <scope>NUCLEOTIDE SEQUENCE [LARGE SCALE GENOMIC DNA]</scope>
    <source>
        <strain evidence="1 2">M3</strain>
    </source>
</reference>
<comment type="caution">
    <text evidence="1">The sequence shown here is derived from an EMBL/GenBank/DDBJ whole genome shotgun (WGS) entry which is preliminary data.</text>
</comment>
<organism evidence="1 2">
    <name type="scientific">Hymenobacter busanensis</name>
    <dbReference type="NCBI Taxonomy" id="2607656"/>
    <lineage>
        <taxon>Bacteria</taxon>
        <taxon>Pseudomonadati</taxon>
        <taxon>Bacteroidota</taxon>
        <taxon>Cytophagia</taxon>
        <taxon>Cytophagales</taxon>
        <taxon>Hymenobacteraceae</taxon>
        <taxon>Hymenobacter</taxon>
    </lineage>
</organism>
<proteinExistence type="predicted"/>